<sequence>MSEFNSCAGLVNDETMSKAGIAYSEAITSGKDPLQVMLDMQKGLQVALADKFEWVPHPDKLETCGEILDWMKLWDDAIDDETRELYVALGGMSNGKDASAITKVWKKNHGEARSRKFADLSDDDKTEISMELIDIWHFVLIKMLGLGLTAKDIFKLYYLKNAENFARQERGY</sequence>
<protein>
    <recommendedName>
        <fullName evidence="3">dCTP pyrophosphatase</fullName>
    </recommendedName>
</protein>
<name>A0A345BSA1_9CAUD</name>
<dbReference type="EMBL" id="MH560358">
    <property type="protein sequence ID" value="AXF53322.1"/>
    <property type="molecule type" value="Genomic_DNA"/>
</dbReference>
<dbReference type="Proteomes" id="UP000259557">
    <property type="component" value="Segment"/>
</dbReference>
<dbReference type="Gene3D" id="1.20.1670.10">
    <property type="entry name" value="Type II deoxyuridine triphosphatase"/>
    <property type="match status" value="1"/>
</dbReference>
<dbReference type="GeneID" id="65114971"/>
<dbReference type="KEGG" id="vg:65114971"/>
<evidence type="ECO:0000313" key="2">
    <source>
        <dbReference type="Proteomes" id="UP000259557"/>
    </source>
</evidence>
<reference evidence="1 2" key="1">
    <citation type="submission" date="2018-07" db="EMBL/GenBank/DDBJ databases">
        <title>Characterization of a Novel Bacteriophage Infecting Escherichia coli O157:H7 for a Biocontrol Agent.</title>
        <authorList>
            <person name="Lee C."/>
            <person name="Choi I.Y."/>
            <person name="Park D.H."/>
            <person name="Park M.-K."/>
        </authorList>
    </citation>
    <scope>NUCLEOTIDE SEQUENCE [LARGE SCALE GENOMIC DNA]</scope>
</reference>
<evidence type="ECO:0008006" key="3">
    <source>
        <dbReference type="Google" id="ProtNLM"/>
    </source>
</evidence>
<dbReference type="SUPFAM" id="SSF101386">
    <property type="entry name" value="all-alpha NTP pyrophosphatases"/>
    <property type="match status" value="1"/>
</dbReference>
<organism evidence="1 2">
    <name type="scientific">Escherichia virus KFS-EC</name>
    <dbReference type="NCBI Taxonomy" id="2250214"/>
    <lineage>
        <taxon>Viruses</taxon>
        <taxon>Duplodnaviria</taxon>
        <taxon>Heunggongvirae</taxon>
        <taxon>Uroviricota</taxon>
        <taxon>Caudoviricetes</taxon>
        <taxon>Pantevenvirales</taxon>
        <taxon>Straboviridae</taxon>
        <taxon>Krischvirus</taxon>
        <taxon>Krischvirus kfsec</taxon>
    </lineage>
</organism>
<keyword evidence="2" id="KW-1185">Reference proteome</keyword>
<accession>A0A345BSA1</accession>
<evidence type="ECO:0000313" key="1">
    <source>
        <dbReference type="EMBL" id="AXF53322.1"/>
    </source>
</evidence>
<dbReference type="RefSeq" id="YP_010097308.1">
    <property type="nucleotide sequence ID" value="NC_055757.1"/>
</dbReference>
<proteinExistence type="predicted"/>